<feature type="compositionally biased region" description="Low complexity" evidence="1">
    <location>
        <begin position="21"/>
        <end position="34"/>
    </location>
</feature>
<keyword evidence="2" id="KW-0472">Membrane</keyword>
<comment type="caution">
    <text evidence="3">The sequence shown here is derived from an EMBL/GenBank/DDBJ whole genome shotgun (WGS) entry which is preliminary data.</text>
</comment>
<reference evidence="3 4" key="1">
    <citation type="submission" date="2016-11" db="EMBL/GenBank/DDBJ databases">
        <authorList>
            <person name="Varghese N."/>
            <person name="Submissions S."/>
        </authorList>
    </citation>
    <scope>NUCLEOTIDE SEQUENCE [LARGE SCALE GENOMIC DNA]</scope>
    <source>
        <strain evidence="3 4">PA</strain>
    </source>
</reference>
<evidence type="ECO:0000256" key="2">
    <source>
        <dbReference type="SAM" id="Phobius"/>
    </source>
</evidence>
<name>A0ABY1IBA1_9ACTO</name>
<keyword evidence="4" id="KW-1185">Reference proteome</keyword>
<accession>A0ABY1IBA1</accession>
<protein>
    <submittedName>
        <fullName evidence="3">Uncharacterized protein</fullName>
    </submittedName>
</protein>
<keyword evidence="2" id="KW-0812">Transmembrane</keyword>
<evidence type="ECO:0000313" key="4">
    <source>
        <dbReference type="Proteomes" id="UP000184390"/>
    </source>
</evidence>
<proteinExistence type="predicted"/>
<feature type="transmembrane region" description="Helical" evidence="2">
    <location>
        <begin position="77"/>
        <end position="103"/>
    </location>
</feature>
<dbReference type="EMBL" id="FQYL01000007">
    <property type="protein sequence ID" value="SHI92243.1"/>
    <property type="molecule type" value="Genomic_DNA"/>
</dbReference>
<gene>
    <name evidence="3" type="ORF">SAMN05216246_10755</name>
</gene>
<dbReference type="Proteomes" id="UP000184390">
    <property type="component" value="Unassembled WGS sequence"/>
</dbReference>
<dbReference type="RefSeq" id="WP_073452971.1">
    <property type="nucleotide sequence ID" value="NZ_FQYL01000007.1"/>
</dbReference>
<feature type="region of interest" description="Disordered" evidence="1">
    <location>
        <begin position="1"/>
        <end position="34"/>
    </location>
</feature>
<sequence>MTDQSPYPPQQPYQPYPQPSAPSAGQSAYAQAPQAGAVQSPYTAGPHAGQPMTAYPAMVYPGMPYPQAMGPQRPGTVTAASVLGIVSGGLGIILALIVIVTTSTIDTLAYRTRLEDALATLTAINYVFGFAVLVTAVALLTTGITFLKGKGYGVLLGAAIAQGILTFFNAIVYPLLLPGILGFDSSDLPTSLRFNGGTVFNLLIGLGLAVATIILLLNASARNWRK</sequence>
<organism evidence="3 4">
    <name type="scientific">Actinomyces denticolens</name>
    <dbReference type="NCBI Taxonomy" id="52767"/>
    <lineage>
        <taxon>Bacteria</taxon>
        <taxon>Bacillati</taxon>
        <taxon>Actinomycetota</taxon>
        <taxon>Actinomycetes</taxon>
        <taxon>Actinomycetales</taxon>
        <taxon>Actinomycetaceae</taxon>
        <taxon>Actinomyces</taxon>
    </lineage>
</organism>
<feature type="compositionally biased region" description="Pro residues" evidence="1">
    <location>
        <begin position="1"/>
        <end position="20"/>
    </location>
</feature>
<dbReference type="SUPFAM" id="SSF81995">
    <property type="entry name" value="beta-sandwich domain of Sec23/24"/>
    <property type="match status" value="1"/>
</dbReference>
<feature type="transmembrane region" description="Helical" evidence="2">
    <location>
        <begin position="154"/>
        <end position="176"/>
    </location>
</feature>
<evidence type="ECO:0000256" key="1">
    <source>
        <dbReference type="SAM" id="MobiDB-lite"/>
    </source>
</evidence>
<feature type="transmembrane region" description="Helical" evidence="2">
    <location>
        <begin position="123"/>
        <end position="147"/>
    </location>
</feature>
<evidence type="ECO:0000313" key="3">
    <source>
        <dbReference type="EMBL" id="SHI92243.1"/>
    </source>
</evidence>
<keyword evidence="2" id="KW-1133">Transmembrane helix</keyword>
<feature type="transmembrane region" description="Helical" evidence="2">
    <location>
        <begin position="196"/>
        <end position="217"/>
    </location>
</feature>